<evidence type="ECO:0000256" key="1">
    <source>
        <dbReference type="SAM" id="Coils"/>
    </source>
</evidence>
<organism evidence="4 6">
    <name type="scientific">Segatella copri</name>
    <dbReference type="NCBI Taxonomy" id="165179"/>
    <lineage>
        <taxon>Bacteria</taxon>
        <taxon>Pseudomonadati</taxon>
        <taxon>Bacteroidota</taxon>
        <taxon>Bacteroidia</taxon>
        <taxon>Bacteroidales</taxon>
        <taxon>Prevotellaceae</taxon>
        <taxon>Segatella</taxon>
    </lineage>
</organism>
<feature type="domain" description="Transposase IS66 central" evidence="3">
    <location>
        <begin position="304"/>
        <end position="600"/>
    </location>
</feature>
<feature type="coiled-coil region" evidence="1">
    <location>
        <begin position="89"/>
        <end position="124"/>
    </location>
</feature>
<dbReference type="EMBL" id="JAPDVH010000001">
    <property type="protein sequence ID" value="MCW4155779.1"/>
    <property type="molecule type" value="Genomic_DNA"/>
</dbReference>
<feature type="compositionally biased region" description="Polar residues" evidence="2">
    <location>
        <begin position="162"/>
        <end position="176"/>
    </location>
</feature>
<dbReference type="PANTHER" id="PTHR33678">
    <property type="entry name" value="BLL1576 PROTEIN"/>
    <property type="match status" value="1"/>
</dbReference>
<evidence type="ECO:0000313" key="6">
    <source>
        <dbReference type="Proteomes" id="UP001209168"/>
    </source>
</evidence>
<gene>
    <name evidence="4" type="ORF">ONT23_09560</name>
    <name evidence="5" type="ORF">ONT23_16960</name>
</gene>
<evidence type="ECO:0000259" key="3">
    <source>
        <dbReference type="Pfam" id="PF03050"/>
    </source>
</evidence>
<proteinExistence type="predicted"/>
<feature type="compositionally biased region" description="Polar residues" evidence="2">
    <location>
        <begin position="135"/>
        <end position="152"/>
    </location>
</feature>
<dbReference type="InterPro" id="IPR004291">
    <property type="entry name" value="Transposase_IS66_central"/>
</dbReference>
<reference evidence="4" key="1">
    <citation type="submission" date="2022-11" db="EMBL/GenBank/DDBJ databases">
        <title>Genomic repertoires linked with pathogenic potency of arthritogenic Prevotella copri isolated from the gut of rheumatoid arthritis patients.</title>
        <authorList>
            <person name="Nii T."/>
            <person name="Maeda Y."/>
            <person name="Motooka D."/>
            <person name="Naito M."/>
            <person name="Matsumoto Y."/>
            <person name="Ogawa T."/>
            <person name="Oguro-Igashira E."/>
            <person name="Kishikawa T."/>
            <person name="Yamashita M."/>
            <person name="Koizumi S."/>
            <person name="Kurakawa T."/>
            <person name="Okumura R."/>
            <person name="Kayama H."/>
            <person name="Murakami M."/>
            <person name="Sakaguchi T."/>
            <person name="Das B."/>
            <person name="Nakamura S."/>
            <person name="Okada Y."/>
            <person name="Kumanogoh A."/>
            <person name="Takeda K."/>
        </authorList>
    </citation>
    <scope>NUCLEOTIDE SEQUENCE</scope>
    <source>
        <strain evidence="4">H012_8</strain>
    </source>
</reference>
<feature type="region of interest" description="Disordered" evidence="2">
    <location>
        <begin position="126"/>
        <end position="199"/>
    </location>
</feature>
<keyword evidence="1" id="KW-0175">Coiled coil</keyword>
<dbReference type="Pfam" id="PF03050">
    <property type="entry name" value="DDE_Tnp_IS66"/>
    <property type="match status" value="1"/>
</dbReference>
<comment type="caution">
    <text evidence="4">The sequence shown here is derived from an EMBL/GenBank/DDBJ whole genome shotgun (WGS) entry which is preliminary data.</text>
</comment>
<evidence type="ECO:0000313" key="5">
    <source>
        <dbReference type="EMBL" id="MCW4157175.1"/>
    </source>
</evidence>
<dbReference type="RefSeq" id="WP_264901185.1">
    <property type="nucleotide sequence ID" value="NZ_JAPDVH010000001.1"/>
</dbReference>
<dbReference type="PANTHER" id="PTHR33678:SF2">
    <property type="match status" value="1"/>
</dbReference>
<name>A0AAP3B6X4_9BACT</name>
<evidence type="ECO:0000256" key="2">
    <source>
        <dbReference type="SAM" id="MobiDB-lite"/>
    </source>
</evidence>
<dbReference type="EMBL" id="JAPDVH010000002">
    <property type="protein sequence ID" value="MCW4157175.1"/>
    <property type="molecule type" value="Genomic_DNA"/>
</dbReference>
<evidence type="ECO:0000313" key="4">
    <source>
        <dbReference type="EMBL" id="MCW4155779.1"/>
    </source>
</evidence>
<accession>A0AAP3B6X4</accession>
<sequence>MKSEEKSIQAISAQAHSEAADNRLLRKKLQARDKRVVELEAMVSNLNKQLCEKIDQLNDMMQKLVAFMTGNGEVNLSDSLREAVVAGVRAEFEAREQKLKETYANELEKLTSDFNARLAAKQNEINQLKGINDGDNPTTTMPSNSNSDSTMSPEAKLKASEQQKANLQVTAYGQHTESGKYHHGSQQTENADDLDHNGEDVPEEKIVTIAKTLKEHKDMKGVKKPRREQPLIDAAVGGNNDIVLKPTNLPADAVEIGEDVSVRHTYVKGFIRTYIIRRKKYKDSKGKCYHVNLPKEYKNCMGRTWATESLIAQILTMHFYYHMTIGDIETWLKGMGLNYAHSTVMGWIEIGANILEPLDEPLHKEIIASGNVHGDESTLGCKDQRLPGKGETIEDVEDELHFFKRWIFCYHAPILGLTQFVFHERGRRTQEAVKKYFEDVMEKIYLHSDGAPIYKCYDVGELIQRIACLVHMRRPFFKLKNFSEDAMMILKLFDAIFREDKLIKTGFSNPDDIRRERVLRIAPMLNDLKSYLDKLAKNLEKEEEPELLKAVNYALTEYPCMLRCLEDGSLDLSNNVCERQIRRIAKYRNNSYFVGSPESGVRFARLMSHFANIRKHNLDPVEYLCDVFRRIKKTAKDKLVDLLAHRWQLATVTAWA</sequence>
<dbReference type="AlphaFoldDB" id="A0AAP3B6X4"/>
<dbReference type="Proteomes" id="UP001209168">
    <property type="component" value="Unassembled WGS sequence"/>
</dbReference>
<protein>
    <submittedName>
        <fullName evidence="4">IS66 family transposase</fullName>
    </submittedName>
</protein>
<dbReference type="InterPro" id="IPR052344">
    <property type="entry name" value="Transposase-related"/>
</dbReference>
<dbReference type="NCBIfam" id="NF033517">
    <property type="entry name" value="transpos_IS66"/>
    <property type="match status" value="1"/>
</dbReference>